<dbReference type="GO" id="GO:0003676">
    <property type="term" value="F:nucleic acid binding"/>
    <property type="evidence" value="ECO:0007669"/>
    <property type="project" value="InterPro"/>
</dbReference>
<dbReference type="Pfam" id="PF00098">
    <property type="entry name" value="zf-CCHC"/>
    <property type="match status" value="1"/>
</dbReference>
<dbReference type="EMBL" id="AVOT02009022">
    <property type="protein sequence ID" value="MBW0487178.1"/>
    <property type="molecule type" value="Genomic_DNA"/>
</dbReference>
<reference evidence="5" key="1">
    <citation type="submission" date="2021-03" db="EMBL/GenBank/DDBJ databases">
        <title>Draft genome sequence of rust myrtle Austropuccinia psidii MF-1, a brazilian biotype.</title>
        <authorList>
            <person name="Quecine M.C."/>
            <person name="Pachon D.M.R."/>
            <person name="Bonatelli M.L."/>
            <person name="Correr F.H."/>
            <person name="Franceschini L.M."/>
            <person name="Leite T.F."/>
            <person name="Margarido G.R.A."/>
            <person name="Almeida C.A."/>
            <person name="Ferrarezi J.A."/>
            <person name="Labate C.A."/>
        </authorList>
    </citation>
    <scope>NUCLEOTIDE SEQUENCE</scope>
    <source>
        <strain evidence="5">MF-1</strain>
    </source>
</reference>
<dbReference type="SUPFAM" id="SSF57756">
    <property type="entry name" value="Retrovirus zinc finger-like domains"/>
    <property type="match status" value="1"/>
</dbReference>
<keyword evidence="2" id="KW-0479">Metal-binding</keyword>
<evidence type="ECO:0000256" key="2">
    <source>
        <dbReference type="PROSITE-ProRule" id="PRU00047"/>
    </source>
</evidence>
<keyword evidence="6" id="KW-1185">Reference proteome</keyword>
<protein>
    <recommendedName>
        <fullName evidence="4">CCHC-type domain-containing protein</fullName>
    </recommendedName>
</protein>
<evidence type="ECO:0000313" key="6">
    <source>
        <dbReference type="Proteomes" id="UP000765509"/>
    </source>
</evidence>
<feature type="compositionally biased region" description="Polar residues" evidence="3">
    <location>
        <begin position="1"/>
        <end position="11"/>
    </location>
</feature>
<feature type="region of interest" description="Disordered" evidence="3">
    <location>
        <begin position="1"/>
        <end position="25"/>
    </location>
</feature>
<accession>A0A9Q3H0F3</accession>
<sequence length="295" mass="33384">MTQDSTRSQTKLQEKPTRNMTEAKNLPELTRDVDMVINKGIGMLKQEHILRVDGSNFQTWEQRLRLIFDSYLQDPLYLQSGYVGDKKHEQFCRAVLLSSVLDSIQENIVTIRPCHAIYTWLKNHYFATPRSSQCVAFNKLLSIEIRNDKAPSSPVMQMNEALAQFKNRSGNLGDNYGPKTTDIQPSFNSITMTPATDSPEGEGHTALRTTMQLICHTCNKRGHMARSCPALLGQRTNTAEPINHAFKQVVAPPHYHAHYPIITPPVNLPFNSFHQKQHLNLISTGHAINSNRLPV</sequence>
<evidence type="ECO:0000259" key="4">
    <source>
        <dbReference type="PROSITE" id="PS50158"/>
    </source>
</evidence>
<dbReference type="InterPro" id="IPR001878">
    <property type="entry name" value="Znf_CCHC"/>
</dbReference>
<dbReference type="SMART" id="SM00343">
    <property type="entry name" value="ZnF_C2HC"/>
    <property type="match status" value="1"/>
</dbReference>
<dbReference type="InterPro" id="IPR036875">
    <property type="entry name" value="Znf_CCHC_sf"/>
</dbReference>
<dbReference type="OrthoDB" id="2514177at2759"/>
<dbReference type="GO" id="GO:0006397">
    <property type="term" value="P:mRNA processing"/>
    <property type="evidence" value="ECO:0007669"/>
    <property type="project" value="UniProtKB-KW"/>
</dbReference>
<dbReference type="Gene3D" id="4.10.60.10">
    <property type="entry name" value="Zinc finger, CCHC-type"/>
    <property type="match status" value="1"/>
</dbReference>
<evidence type="ECO:0000256" key="3">
    <source>
        <dbReference type="SAM" id="MobiDB-lite"/>
    </source>
</evidence>
<evidence type="ECO:0000256" key="1">
    <source>
        <dbReference type="ARBA" id="ARBA00022664"/>
    </source>
</evidence>
<comment type="caution">
    <text evidence="5">The sequence shown here is derived from an EMBL/GenBank/DDBJ whole genome shotgun (WGS) entry which is preliminary data.</text>
</comment>
<keyword evidence="1" id="KW-0507">mRNA processing</keyword>
<dbReference type="PROSITE" id="PS50158">
    <property type="entry name" value="ZF_CCHC"/>
    <property type="match status" value="1"/>
</dbReference>
<dbReference type="GO" id="GO:0008270">
    <property type="term" value="F:zinc ion binding"/>
    <property type="evidence" value="ECO:0007669"/>
    <property type="project" value="UniProtKB-KW"/>
</dbReference>
<evidence type="ECO:0000313" key="5">
    <source>
        <dbReference type="EMBL" id="MBW0487178.1"/>
    </source>
</evidence>
<gene>
    <name evidence="5" type="ORF">O181_026893</name>
</gene>
<keyword evidence="2" id="KW-0862">Zinc</keyword>
<organism evidence="5 6">
    <name type="scientific">Austropuccinia psidii MF-1</name>
    <dbReference type="NCBI Taxonomy" id="1389203"/>
    <lineage>
        <taxon>Eukaryota</taxon>
        <taxon>Fungi</taxon>
        <taxon>Dikarya</taxon>
        <taxon>Basidiomycota</taxon>
        <taxon>Pucciniomycotina</taxon>
        <taxon>Pucciniomycetes</taxon>
        <taxon>Pucciniales</taxon>
        <taxon>Sphaerophragmiaceae</taxon>
        <taxon>Austropuccinia</taxon>
    </lineage>
</organism>
<dbReference type="Proteomes" id="UP000765509">
    <property type="component" value="Unassembled WGS sequence"/>
</dbReference>
<keyword evidence="2" id="KW-0863">Zinc-finger</keyword>
<name>A0A9Q3H0F3_9BASI</name>
<feature type="domain" description="CCHC-type" evidence="4">
    <location>
        <begin position="215"/>
        <end position="229"/>
    </location>
</feature>
<proteinExistence type="predicted"/>
<dbReference type="AlphaFoldDB" id="A0A9Q3H0F3"/>